<accession>A0AAX4HU42</accession>
<dbReference type="Proteomes" id="UP001324634">
    <property type="component" value="Chromosome"/>
</dbReference>
<organism evidence="2 3">
    <name type="scientific">Peredibacter starrii</name>
    <dbReference type="NCBI Taxonomy" id="28202"/>
    <lineage>
        <taxon>Bacteria</taxon>
        <taxon>Pseudomonadati</taxon>
        <taxon>Bdellovibrionota</taxon>
        <taxon>Bacteriovoracia</taxon>
        <taxon>Bacteriovoracales</taxon>
        <taxon>Bacteriovoracaceae</taxon>
        <taxon>Peredibacter</taxon>
    </lineage>
</organism>
<feature type="transmembrane region" description="Helical" evidence="1">
    <location>
        <begin position="65"/>
        <end position="84"/>
    </location>
</feature>
<dbReference type="Pfam" id="PF07843">
    <property type="entry name" value="DUF1634"/>
    <property type="match status" value="1"/>
</dbReference>
<sequence length="86" mass="9363">MAQVEKRLENLLQYGTWTATATTTIGVLFNSMTTINCGIGLFILIPVGRVLGLLLSFIKEKDLKMASAGFIVMSIIVLSFLMGVTH</sequence>
<dbReference type="EMBL" id="CP139487">
    <property type="protein sequence ID" value="WPU66603.1"/>
    <property type="molecule type" value="Genomic_DNA"/>
</dbReference>
<dbReference type="RefSeq" id="WP_321398983.1">
    <property type="nucleotide sequence ID" value="NZ_CP139487.1"/>
</dbReference>
<keyword evidence="1" id="KW-1133">Transmembrane helix</keyword>
<name>A0AAX4HU42_9BACT</name>
<dbReference type="AlphaFoldDB" id="A0AAX4HU42"/>
<keyword evidence="3" id="KW-1185">Reference proteome</keyword>
<gene>
    <name evidence="2" type="ORF">SOO65_07580</name>
</gene>
<evidence type="ECO:0000313" key="2">
    <source>
        <dbReference type="EMBL" id="WPU66603.1"/>
    </source>
</evidence>
<evidence type="ECO:0000256" key="1">
    <source>
        <dbReference type="SAM" id="Phobius"/>
    </source>
</evidence>
<dbReference type="KEGG" id="psti:SOO65_07580"/>
<reference evidence="2 3" key="1">
    <citation type="submission" date="2023-11" db="EMBL/GenBank/DDBJ databases">
        <title>Peredibacter starrii A3.12.</title>
        <authorList>
            <person name="Mitchell R.J."/>
        </authorList>
    </citation>
    <scope>NUCLEOTIDE SEQUENCE [LARGE SCALE GENOMIC DNA]</scope>
    <source>
        <strain evidence="2 3">A3.12</strain>
    </source>
</reference>
<keyword evidence="1" id="KW-0812">Transmembrane</keyword>
<proteinExistence type="predicted"/>
<evidence type="ECO:0000313" key="3">
    <source>
        <dbReference type="Proteomes" id="UP001324634"/>
    </source>
</evidence>
<dbReference type="InterPro" id="IPR012861">
    <property type="entry name" value="DUF1634"/>
</dbReference>
<protein>
    <submittedName>
        <fullName evidence="2">DUF1634 domain-containing protein</fullName>
    </submittedName>
</protein>
<keyword evidence="1" id="KW-0472">Membrane</keyword>